<accession>A0AAD9GXS7</accession>
<organism evidence="1 2">
    <name type="scientific">Phytophthora citrophthora</name>
    <dbReference type="NCBI Taxonomy" id="4793"/>
    <lineage>
        <taxon>Eukaryota</taxon>
        <taxon>Sar</taxon>
        <taxon>Stramenopiles</taxon>
        <taxon>Oomycota</taxon>
        <taxon>Peronosporomycetes</taxon>
        <taxon>Peronosporales</taxon>
        <taxon>Peronosporaceae</taxon>
        <taxon>Phytophthora</taxon>
    </lineage>
</organism>
<sequence>MAANSLYFQRRQETKSLPSKYLIKNVSCDRENEINITKTFFDAGAGFCGISSDFVEKMSWKKYVNDLEVMDVEYANSKTESVKNQTIRLTVFVDSVPG</sequence>
<evidence type="ECO:0000313" key="1">
    <source>
        <dbReference type="EMBL" id="KAK1946023.1"/>
    </source>
</evidence>
<dbReference type="AlphaFoldDB" id="A0AAD9GXS7"/>
<evidence type="ECO:0000313" key="2">
    <source>
        <dbReference type="Proteomes" id="UP001259832"/>
    </source>
</evidence>
<name>A0AAD9GXS7_9STRA</name>
<gene>
    <name evidence="1" type="ORF">P3T76_003071</name>
</gene>
<reference evidence="1" key="1">
    <citation type="submission" date="2023-08" db="EMBL/GenBank/DDBJ databases">
        <title>Reference Genome Resource for the Citrus Pathogen Phytophthora citrophthora.</title>
        <authorList>
            <person name="Moller H."/>
            <person name="Coetzee B."/>
            <person name="Rose L.J."/>
            <person name="Van Niekerk J.M."/>
        </authorList>
    </citation>
    <scope>NUCLEOTIDE SEQUENCE</scope>
    <source>
        <strain evidence="1">STE-U-9442</strain>
    </source>
</reference>
<dbReference type="Proteomes" id="UP001259832">
    <property type="component" value="Unassembled WGS sequence"/>
</dbReference>
<dbReference type="EMBL" id="JASMQC010000004">
    <property type="protein sequence ID" value="KAK1946023.1"/>
    <property type="molecule type" value="Genomic_DNA"/>
</dbReference>
<protein>
    <submittedName>
        <fullName evidence="1">Uncharacterized protein</fullName>
    </submittedName>
</protein>
<proteinExistence type="predicted"/>
<keyword evidence="2" id="KW-1185">Reference proteome</keyword>
<comment type="caution">
    <text evidence="1">The sequence shown here is derived from an EMBL/GenBank/DDBJ whole genome shotgun (WGS) entry which is preliminary data.</text>
</comment>